<feature type="transmembrane region" description="Helical" evidence="1">
    <location>
        <begin position="111"/>
        <end position="133"/>
    </location>
</feature>
<proteinExistence type="predicted"/>
<evidence type="ECO:0000256" key="1">
    <source>
        <dbReference type="SAM" id="Phobius"/>
    </source>
</evidence>
<keyword evidence="1" id="KW-1133">Transmembrane helix</keyword>
<comment type="caution">
    <text evidence="2">The sequence shown here is derived from an EMBL/GenBank/DDBJ whole genome shotgun (WGS) entry which is preliminary data.</text>
</comment>
<sequence>MRNYAIAYLATALVFLGIDSIWLTLTASRLYRPLLGHMLVDGFNLAPVILFYAIYVGGIVYFGIRPAFATGSAATATLNGAVFGFIAYATYDLTNQATLKNWPVQITIADLCWGTVLSGTAATLGFLIARYLARTA</sequence>
<dbReference type="Proteomes" id="UP001548832">
    <property type="component" value="Unassembled WGS sequence"/>
</dbReference>
<keyword evidence="3" id="KW-1185">Reference proteome</keyword>
<feature type="transmembrane region" description="Helical" evidence="1">
    <location>
        <begin position="7"/>
        <end position="25"/>
    </location>
</feature>
<evidence type="ECO:0000313" key="2">
    <source>
        <dbReference type="EMBL" id="MET2827661.1"/>
    </source>
</evidence>
<keyword evidence="1" id="KW-0472">Membrane</keyword>
<dbReference type="InterPro" id="IPR018687">
    <property type="entry name" value="DUF2177_membr"/>
</dbReference>
<keyword evidence="1" id="KW-0812">Transmembrane</keyword>
<feature type="transmembrane region" description="Helical" evidence="1">
    <location>
        <begin position="71"/>
        <end position="91"/>
    </location>
</feature>
<evidence type="ECO:0000313" key="3">
    <source>
        <dbReference type="Proteomes" id="UP001548832"/>
    </source>
</evidence>
<dbReference type="EMBL" id="JBEWSZ010000001">
    <property type="protein sequence ID" value="MET2827661.1"/>
    <property type="molecule type" value="Genomic_DNA"/>
</dbReference>
<dbReference type="RefSeq" id="WP_354462163.1">
    <property type="nucleotide sequence ID" value="NZ_JBEWSZ010000001.1"/>
</dbReference>
<protein>
    <submittedName>
        <fullName evidence="2">DUF2177 family protein</fullName>
    </submittedName>
</protein>
<reference evidence="2 3" key="1">
    <citation type="submission" date="2024-06" db="EMBL/GenBank/DDBJ databases">
        <authorList>
            <person name="Kim D.-U."/>
        </authorList>
    </citation>
    <scope>NUCLEOTIDE SEQUENCE [LARGE SCALE GENOMIC DNA]</scope>
    <source>
        <strain evidence="2 3">KACC15460</strain>
    </source>
</reference>
<name>A0ABV2DC92_9HYPH</name>
<gene>
    <name evidence="2" type="ORF">ABVQ20_11815</name>
</gene>
<accession>A0ABV2DC92</accession>
<feature type="transmembrane region" description="Helical" evidence="1">
    <location>
        <begin position="45"/>
        <end position="64"/>
    </location>
</feature>
<organism evidence="2 3">
    <name type="scientific">Mesorhizobium shangrilense</name>
    <dbReference type="NCBI Taxonomy" id="460060"/>
    <lineage>
        <taxon>Bacteria</taxon>
        <taxon>Pseudomonadati</taxon>
        <taxon>Pseudomonadota</taxon>
        <taxon>Alphaproteobacteria</taxon>
        <taxon>Hyphomicrobiales</taxon>
        <taxon>Phyllobacteriaceae</taxon>
        <taxon>Mesorhizobium</taxon>
    </lineage>
</organism>
<dbReference type="Pfam" id="PF09945">
    <property type="entry name" value="DUF2177"/>
    <property type="match status" value="1"/>
</dbReference>